<reference evidence="5" key="1">
    <citation type="journal article" date="2019" name="Int. J. Syst. Evol. Microbiol.">
        <title>The Global Catalogue of Microorganisms (GCM) 10K type strain sequencing project: providing services to taxonomists for standard genome sequencing and annotation.</title>
        <authorList>
            <consortium name="The Broad Institute Genomics Platform"/>
            <consortium name="The Broad Institute Genome Sequencing Center for Infectious Disease"/>
            <person name="Wu L."/>
            <person name="Ma J."/>
        </authorList>
    </citation>
    <scope>NUCLEOTIDE SEQUENCE [LARGE SCALE GENOMIC DNA]</scope>
    <source>
        <strain evidence="5">KCTC 42423</strain>
    </source>
</reference>
<comment type="caution">
    <text evidence="4">The sequence shown here is derived from an EMBL/GenBank/DDBJ whole genome shotgun (WGS) entry which is preliminary data.</text>
</comment>
<evidence type="ECO:0000259" key="3">
    <source>
        <dbReference type="Pfam" id="PF24346"/>
    </source>
</evidence>
<dbReference type="Pfam" id="PF13585">
    <property type="entry name" value="CHU_C"/>
    <property type="match status" value="1"/>
</dbReference>
<dbReference type="NCBIfam" id="TIGR04131">
    <property type="entry name" value="Bac_Flav_CTERM"/>
    <property type="match status" value="1"/>
</dbReference>
<feature type="compositionally biased region" description="Acidic residues" evidence="1">
    <location>
        <begin position="1368"/>
        <end position="1392"/>
    </location>
</feature>
<keyword evidence="2" id="KW-1133">Transmembrane helix</keyword>
<evidence type="ECO:0000256" key="2">
    <source>
        <dbReference type="SAM" id="Phobius"/>
    </source>
</evidence>
<gene>
    <name evidence="4" type="ORF">ACFSTE_10005</name>
</gene>
<dbReference type="Gene3D" id="2.60.40.3440">
    <property type="match status" value="3"/>
</dbReference>
<dbReference type="NCBIfam" id="NF012211">
    <property type="entry name" value="tand_rpt_95"/>
    <property type="match status" value="3"/>
</dbReference>
<accession>A0ABW5N6N7</accession>
<keyword evidence="2" id="KW-0812">Transmembrane</keyword>
<dbReference type="Gene3D" id="2.60.40.1200">
    <property type="match status" value="1"/>
</dbReference>
<dbReference type="Pfam" id="PF24346">
    <property type="entry name" value="DUF7507"/>
    <property type="match status" value="2"/>
</dbReference>
<feature type="region of interest" description="Disordered" evidence="1">
    <location>
        <begin position="1360"/>
        <end position="1392"/>
    </location>
</feature>
<protein>
    <submittedName>
        <fullName evidence="4">Ig-like domain-containing protein</fullName>
    </submittedName>
</protein>
<organism evidence="4 5">
    <name type="scientific">Aquimarina hainanensis</name>
    <dbReference type="NCBI Taxonomy" id="1578017"/>
    <lineage>
        <taxon>Bacteria</taxon>
        <taxon>Pseudomonadati</taxon>
        <taxon>Bacteroidota</taxon>
        <taxon>Flavobacteriia</taxon>
        <taxon>Flavobacteriales</taxon>
        <taxon>Flavobacteriaceae</taxon>
        <taxon>Aquimarina</taxon>
    </lineage>
</organism>
<keyword evidence="5" id="KW-1185">Reference proteome</keyword>
<keyword evidence="2" id="KW-0472">Membrane</keyword>
<feature type="domain" description="DUF7507" evidence="3">
    <location>
        <begin position="1147"/>
        <end position="1239"/>
    </location>
</feature>
<proteinExistence type="predicted"/>
<dbReference type="InterPro" id="IPR026341">
    <property type="entry name" value="T9SS_type_B"/>
</dbReference>
<dbReference type="RefSeq" id="WP_378256517.1">
    <property type="nucleotide sequence ID" value="NZ_JBHSJV010000001.1"/>
</dbReference>
<dbReference type="EMBL" id="JBHULX010000017">
    <property type="protein sequence ID" value="MFD2591160.1"/>
    <property type="molecule type" value="Genomic_DNA"/>
</dbReference>
<dbReference type="InterPro" id="IPR055354">
    <property type="entry name" value="DUF7507"/>
</dbReference>
<name>A0ABW5N6N7_9FLAO</name>
<feature type="domain" description="DUF7507" evidence="3">
    <location>
        <begin position="1273"/>
        <end position="1372"/>
    </location>
</feature>
<dbReference type="Proteomes" id="UP001597459">
    <property type="component" value="Unassembled WGS sequence"/>
</dbReference>
<evidence type="ECO:0000256" key="1">
    <source>
        <dbReference type="SAM" id="MobiDB-lite"/>
    </source>
</evidence>
<feature type="transmembrane region" description="Helical" evidence="2">
    <location>
        <begin position="32"/>
        <end position="51"/>
    </location>
</feature>
<sequence length="1506" mass="158907">MVVFHFVKRLLTLGAFEYFQTSYRHIRVPVRVNGLFLIAFLVIGLGAYGQAVDPCTDGASVSGEITVSDADGDGINNFCDADNDGDGISDVAEGRCNVAQSGTWSATGTGTEFSYDFGNGIIARVTTTTSFAFSSGNFNPSGTGFWSKPLEGNVSLQNEYDWDSFLTINFEDALGNPVLVANPIFHFDRVGGYIATGQNSAVITLQDGATWTKLAGTTDFEVTPTTVFDGGAGTLPAPGRVGSESTMDDADGSAAGSVMINEVVSTVTFQFIELGNAVPHLNRDGIEIIIDACIALDTDSDMIPDYLDLDADNDGIYDVVEAGFDAKDTNKDGRLNLADGTYVDVNNNGQEDTIESATVIDTGNDGSLDYITLDSDGDGCSDANEAYNDENADGGDGGQYGTVDPSTVDANGLVTEAGIDYSLGTNTNVTTAGNAPVITTQPVDQTINAGGDIIFEVSVSGTGIVYQWQVDTGSGFMDIDPADMTDIYTGSDSATLSLTNIPVADHDNTYRVRITSTSYVCSNQLSDEAVLDLNPVAEDDAYTTIEDVALTTPDVLLNDAIVDGASITAFDATGTNGGTIINNGDGTFTYTPVSGYTGTDTFTYTICDNDTPTASCDTATVTITITDEGNPIAVDDAFDTVEDTPVTTTDVLLNDTVIDGASIIAFDATSTNGGTVVNNGDGTFTYTPVSGFTGIDTFTYTLCDDDAPVASCNTATVRITVIPAIECDTQKTLDWSGVTWGPGDASATYTVSNTELNFSVTDASNSLIAAPVQLPVSGAFYRGSQAGIQETLLLASDLTVLGTTNEVVVEVDLGISGIGVNSLNFELFDVDGELGAFFRQEKYVITGFLNGATVLPVINASGSQLVTANTILGVDPSEPNGATSEEGTVYIGFPSAVDKVEIRFSIDAGAVINPGSIPGFGIYDFNFCPILLLQSDTVITNEDTSVQVDILNNDSGIPTEGTIAASDPSNGTVEIDDNGTPDDPSDDVLTYIPDPDFNGMDSFTYTVCDTASPQNCDTTTVEVTVVPVNDPPIATDDLFTGAEETEITGNIITADNGNGIDNDIDSAVLTVTEFTVEGTNYVVPDGGSNEVILDGIGTVVIHSDGTLSFTPIKDYHGTLPVITYTVSDGMLTDQGDITIVVTNVPDPLLRLVKTGELINREVHYTFTVTNIGDTEIDNIVIDDARLNASDLVLVPSTLLPGEVGTVTAIYPITDEDIRDQEVINSATVIGVDPEGNDIMDISDNGDETIDDDGDGDPGNDPTITSLDTVSNLALTKKGVYVDANNDGVPNVGDQITYFFTVANTGNVVIENIVLTDPLIGIEITGGPITLEPGEVDGSTFSGVYTLTAKDINQGNVENQATITGQNPDGEDVIDLSDDPDNDTDVDDDNDGDGEDITITHIDMVDDFTVFTGVSPNGDQINDEFRIVGLKNFPNNTVAIYNRWGVKVFEEEGYEQENNKMFKGYSDGRATIDENEPLPVGTYFYTVEYEDAAGERKFKSGFLYLNR</sequence>
<dbReference type="Pfam" id="PF17963">
    <property type="entry name" value="Big_9"/>
    <property type="match status" value="4"/>
</dbReference>
<dbReference type="InterPro" id="IPR047589">
    <property type="entry name" value="DUF11_rpt"/>
</dbReference>
<evidence type="ECO:0000313" key="5">
    <source>
        <dbReference type="Proteomes" id="UP001597459"/>
    </source>
</evidence>
<evidence type="ECO:0000313" key="4">
    <source>
        <dbReference type="EMBL" id="MFD2591160.1"/>
    </source>
</evidence>
<dbReference type="NCBIfam" id="TIGR01451">
    <property type="entry name" value="B_ant_repeat"/>
    <property type="match status" value="1"/>
</dbReference>